<sequence>MFTRTLRQSFRRQEGQALVLAALMVLVMSLAVLATVNIGHTVHERIRLQNTADAAAYSMAAMEARAFNFYAYANRTQVSHYVSAMMWQSLLSLIYSAEAFLTDLYGFMKTLNPCAGRPRGLWAIVCPFLQLVPVVGAIIRVVSRVMTLYRDMVLKFVQGVIKAADPDYWIGQIIVPAHRVLNGVMYFASQSMMMSASTHVVQSTTTVIDDNDSNVNSMMSQLATGAYSQCLFSQAHNPHAGGSPLNPGSWKNPFSALDVTKRAKNDPVARVKRAMGGISNATRYACDAGPSAGPFDCPEGFVTNRGLGSVLPFPAELDFLQDFLDRGVDIPNVMQFGKLGQTRMLSSGFPTANSLRQGSGPGNEGRNYIRDWNDNAQPWGMMAQGDNIGADDPYWINIGPPEANLGIIKLDNPLACTKDDDYWKCFGDNRRRKGDNNTAKLPYRHMMKTSVWALNDVDSGSRRGGLHWRVNYSNYGRGWGGHVRPRGREGDVGIHAEEICVVRILGSCRLHMDVHTANVRPVQDGNHRWVGLVPFMHFEPGQLGSVCNPMANANMQSAATRQVDFNQPSTWVALNKSPDQVVNRDNRDGTGTNAPALLNDEGKVKFAFTPQSEGLEMMNNRKKFLGMVEGLNVVSRGQAYYHRPGNWTEQPNFFNPYWRPRLASVYQGRHSLPALGGMMDALPGPLRGIAPKIVTH</sequence>
<dbReference type="Pfam" id="PF13400">
    <property type="entry name" value="Tad"/>
    <property type="match status" value="1"/>
</dbReference>
<name>A0A0H4X791_9BACT</name>
<protein>
    <recommendedName>
        <fullName evidence="2">Putative Flp pilus-assembly TadG-like N-terminal domain-containing protein</fullName>
    </recommendedName>
</protein>
<dbReference type="Proteomes" id="UP000009026">
    <property type="component" value="Chromosome"/>
</dbReference>
<dbReference type="EMBL" id="CP012109">
    <property type="protein sequence ID" value="AKQ63732.1"/>
    <property type="molecule type" value="Genomic_DNA"/>
</dbReference>
<dbReference type="STRING" id="1297742.A176_000644"/>
<dbReference type="AlphaFoldDB" id="A0A0H4X791"/>
<feature type="domain" description="Putative Flp pilus-assembly TadG-like N-terminal" evidence="2">
    <location>
        <begin position="15"/>
        <end position="58"/>
    </location>
</feature>
<evidence type="ECO:0000256" key="1">
    <source>
        <dbReference type="SAM" id="Phobius"/>
    </source>
</evidence>
<keyword evidence="4" id="KW-1185">Reference proteome</keyword>
<feature type="transmembrane region" description="Helical" evidence="1">
    <location>
        <begin position="120"/>
        <end position="142"/>
    </location>
</feature>
<feature type="transmembrane region" description="Helical" evidence="1">
    <location>
        <begin position="20"/>
        <end position="42"/>
    </location>
</feature>
<evidence type="ECO:0000259" key="2">
    <source>
        <dbReference type="Pfam" id="PF13400"/>
    </source>
</evidence>
<evidence type="ECO:0000313" key="4">
    <source>
        <dbReference type="Proteomes" id="UP000009026"/>
    </source>
</evidence>
<accession>A0A0H4X791</accession>
<organism evidence="3 4">
    <name type="scientific">Pseudomyxococcus hansupus</name>
    <dbReference type="NCBI Taxonomy" id="1297742"/>
    <lineage>
        <taxon>Bacteria</taxon>
        <taxon>Pseudomonadati</taxon>
        <taxon>Myxococcota</taxon>
        <taxon>Myxococcia</taxon>
        <taxon>Myxococcales</taxon>
        <taxon>Cystobacterineae</taxon>
        <taxon>Myxococcaceae</taxon>
        <taxon>Pseudomyxococcus</taxon>
    </lineage>
</organism>
<dbReference type="OrthoDB" id="5377167at2"/>
<reference evidence="3 4" key="1">
    <citation type="journal article" date="2016" name="PLoS ONE">
        <title>Complete Genome Sequence and Comparative Genomics of a Novel Myxobacterium Myxococcus hansupus.</title>
        <authorList>
            <person name="Sharma G."/>
            <person name="Narwani T."/>
            <person name="Subramanian S."/>
        </authorList>
    </citation>
    <scope>NUCLEOTIDE SEQUENCE [LARGE SCALE GENOMIC DNA]</scope>
    <source>
        <strain evidence="4">mixupus</strain>
    </source>
</reference>
<proteinExistence type="predicted"/>
<dbReference type="InterPro" id="IPR028087">
    <property type="entry name" value="Tad_N"/>
</dbReference>
<dbReference type="eggNOG" id="COG4961">
    <property type="taxonomic scope" value="Bacteria"/>
</dbReference>
<keyword evidence="1" id="KW-0472">Membrane</keyword>
<evidence type="ECO:0000313" key="3">
    <source>
        <dbReference type="EMBL" id="AKQ63732.1"/>
    </source>
</evidence>
<keyword evidence="1" id="KW-1133">Transmembrane helix</keyword>
<dbReference type="KEGG" id="mym:A176_000644"/>
<keyword evidence="1" id="KW-0812">Transmembrane</keyword>
<dbReference type="RefSeq" id="WP_002636823.1">
    <property type="nucleotide sequence ID" value="NZ_CP012109.1"/>
</dbReference>
<gene>
    <name evidence="3" type="ORF">A176_000644</name>
</gene>
<feature type="transmembrane region" description="Helical" evidence="1">
    <location>
        <begin position="85"/>
        <end position="108"/>
    </location>
</feature>
<dbReference type="PATRIC" id="fig|1297742.4.peg.657"/>